<evidence type="ECO:0000313" key="2">
    <source>
        <dbReference type="Proteomes" id="UP001474181"/>
    </source>
</evidence>
<protein>
    <submittedName>
        <fullName evidence="1">Uncharacterized protein</fullName>
    </submittedName>
</protein>
<name>A0ABV1X4Z4_9ACTN</name>
<reference evidence="1 2" key="1">
    <citation type="submission" date="2024-06" db="EMBL/GenBank/DDBJ databases">
        <title>The Natural Products Discovery Center: Release of the First 8490 Sequenced Strains for Exploring Actinobacteria Biosynthetic Diversity.</title>
        <authorList>
            <person name="Kalkreuter E."/>
            <person name="Kautsar S.A."/>
            <person name="Yang D."/>
            <person name="Bader C.D."/>
            <person name="Teijaro C.N."/>
            <person name="Fluegel L."/>
            <person name="Davis C.M."/>
            <person name="Simpson J.R."/>
            <person name="Lauterbach L."/>
            <person name="Steele A.D."/>
            <person name="Gui C."/>
            <person name="Meng S."/>
            <person name="Li G."/>
            <person name="Viehrig K."/>
            <person name="Ye F."/>
            <person name="Su P."/>
            <person name="Kiefer A.F."/>
            <person name="Nichols A."/>
            <person name="Cepeda A.J."/>
            <person name="Yan W."/>
            <person name="Fan B."/>
            <person name="Jiang Y."/>
            <person name="Adhikari A."/>
            <person name="Zheng C.-J."/>
            <person name="Schuster L."/>
            <person name="Cowan T.M."/>
            <person name="Smanski M.J."/>
            <person name="Chevrette M.G."/>
            <person name="De Carvalho L.P.S."/>
            <person name="Shen B."/>
        </authorList>
    </citation>
    <scope>NUCLEOTIDE SEQUENCE [LARGE SCALE GENOMIC DNA]</scope>
    <source>
        <strain evidence="1 2">NPDC000234</strain>
    </source>
</reference>
<sequence length="62" mass="6668">MRAEVHEVGTGAYLVHGQHTNWVILKDGDAARRPDSASGTGRPATMNVYWSPAWATVLSTSS</sequence>
<keyword evidence="2" id="KW-1185">Reference proteome</keyword>
<gene>
    <name evidence="1" type="ORF">ABT404_32260</name>
</gene>
<dbReference type="Proteomes" id="UP001474181">
    <property type="component" value="Unassembled WGS sequence"/>
</dbReference>
<accession>A0ABV1X4Z4</accession>
<feature type="non-terminal residue" evidence="1">
    <location>
        <position position="62"/>
    </location>
</feature>
<comment type="caution">
    <text evidence="1">The sequence shown here is derived from an EMBL/GenBank/DDBJ whole genome shotgun (WGS) entry which is preliminary data.</text>
</comment>
<dbReference type="EMBL" id="JBEPEK010000299">
    <property type="protein sequence ID" value="MER7184090.1"/>
    <property type="molecule type" value="Genomic_DNA"/>
</dbReference>
<proteinExistence type="predicted"/>
<evidence type="ECO:0000313" key="1">
    <source>
        <dbReference type="EMBL" id="MER7184090.1"/>
    </source>
</evidence>
<organism evidence="1 2">
    <name type="scientific">Streptomyces hyaluromycini</name>
    <dbReference type="NCBI Taxonomy" id="1377993"/>
    <lineage>
        <taxon>Bacteria</taxon>
        <taxon>Bacillati</taxon>
        <taxon>Actinomycetota</taxon>
        <taxon>Actinomycetes</taxon>
        <taxon>Kitasatosporales</taxon>
        <taxon>Streptomycetaceae</taxon>
        <taxon>Streptomyces</taxon>
    </lineage>
</organism>